<dbReference type="Proteomes" id="UP000183053">
    <property type="component" value="Unassembled WGS sequence"/>
</dbReference>
<sequence length="74" mass="8280">MSQKATSPTNIDTDLLALARAAVRIVQRKTGRRYTLAQFFREATIAQLRQVSRDYNDGRPITPDETPLPPGRPA</sequence>
<dbReference type="STRING" id="47312.SAMN04489765_0137"/>
<reference evidence="3" key="1">
    <citation type="submission" date="2016-10" db="EMBL/GenBank/DDBJ databases">
        <authorList>
            <person name="Varghese N."/>
            <person name="Submissions S."/>
        </authorList>
    </citation>
    <scope>NUCLEOTIDE SEQUENCE [LARGE SCALE GENOMIC DNA]</scope>
    <source>
        <strain evidence="3">DSM 44142</strain>
    </source>
</reference>
<dbReference type="RefSeq" id="WP_068563730.1">
    <property type="nucleotide sequence ID" value="NZ_FNLF01000002.1"/>
</dbReference>
<gene>
    <name evidence="2" type="ORF">SAMN04489765_0137</name>
</gene>
<organism evidence="2 3">
    <name type="scientific">Tsukamurella pulmonis</name>
    <dbReference type="NCBI Taxonomy" id="47312"/>
    <lineage>
        <taxon>Bacteria</taxon>
        <taxon>Bacillati</taxon>
        <taxon>Actinomycetota</taxon>
        <taxon>Actinomycetes</taxon>
        <taxon>Mycobacteriales</taxon>
        <taxon>Tsukamurellaceae</taxon>
        <taxon>Tsukamurella</taxon>
    </lineage>
</organism>
<feature type="region of interest" description="Disordered" evidence="1">
    <location>
        <begin position="51"/>
        <end position="74"/>
    </location>
</feature>
<dbReference type="Gene3D" id="6.10.180.30">
    <property type="match status" value="1"/>
</dbReference>
<keyword evidence="3" id="KW-1185">Reference proteome</keyword>
<evidence type="ECO:0000313" key="2">
    <source>
        <dbReference type="EMBL" id="SDQ36818.1"/>
    </source>
</evidence>
<dbReference type="AlphaFoldDB" id="A0A1H1AAR6"/>
<protein>
    <recommendedName>
        <fullName evidence="4">50S ribosomal protein L7ae</fullName>
    </recommendedName>
</protein>
<evidence type="ECO:0008006" key="4">
    <source>
        <dbReference type="Google" id="ProtNLM"/>
    </source>
</evidence>
<evidence type="ECO:0000313" key="3">
    <source>
        <dbReference type="Proteomes" id="UP000183053"/>
    </source>
</evidence>
<proteinExistence type="predicted"/>
<name>A0A1H1AAR6_9ACTN</name>
<accession>A0A1H1AAR6</accession>
<dbReference type="EMBL" id="FNLF01000002">
    <property type="protein sequence ID" value="SDQ36818.1"/>
    <property type="molecule type" value="Genomic_DNA"/>
</dbReference>
<evidence type="ECO:0000256" key="1">
    <source>
        <dbReference type="SAM" id="MobiDB-lite"/>
    </source>
</evidence>